<feature type="domain" description="GS catalytic" evidence="5">
    <location>
        <begin position="108"/>
        <end position="437"/>
    </location>
</feature>
<dbReference type="Gene3D" id="3.30.590.10">
    <property type="entry name" value="Glutamine synthetase/guanido kinase, catalytic domain"/>
    <property type="match status" value="1"/>
</dbReference>
<dbReference type="Proteomes" id="UP000190306">
    <property type="component" value="Chromosome"/>
</dbReference>
<dbReference type="InterPro" id="IPR014746">
    <property type="entry name" value="Gln_synth/guanido_kin_cat_dom"/>
</dbReference>
<dbReference type="SMART" id="SM01230">
    <property type="entry name" value="Gln-synt_C"/>
    <property type="match status" value="1"/>
</dbReference>
<dbReference type="PROSITE" id="PS51987">
    <property type="entry name" value="GS_CATALYTIC"/>
    <property type="match status" value="1"/>
</dbReference>
<dbReference type="EMBL" id="CP050692">
    <property type="protein sequence ID" value="QIT49218.1"/>
    <property type="molecule type" value="Genomic_DNA"/>
</dbReference>
<evidence type="ECO:0000259" key="5">
    <source>
        <dbReference type="PROSITE" id="PS51987"/>
    </source>
</evidence>
<protein>
    <submittedName>
        <fullName evidence="7">Glutamine synthetase</fullName>
    </submittedName>
</protein>
<reference evidence="6 8" key="1">
    <citation type="submission" date="2015-07" db="EMBL/GenBank/DDBJ databases">
        <title>Draft Genome Sequence of Streptomyces antibioticus, IMRU 3720 reveals insights in the evolution of actinomycin biosynthetic gene clusters in Streptomyces.</title>
        <authorList>
            <person name="Crnovcic I."/>
            <person name="Ruckert C."/>
            <person name="Kalinowksi J."/>
            <person name="Keller U."/>
        </authorList>
    </citation>
    <scope>NUCLEOTIDE SEQUENCE [LARGE SCALE GENOMIC DNA]</scope>
    <source>
        <strain evidence="6 8">DSM 41481</strain>
    </source>
</reference>
<dbReference type="AlphaFoldDB" id="A0AAE6YG17"/>
<dbReference type="EMBL" id="LHQL01000014">
    <property type="protein sequence ID" value="OOQ48379.1"/>
    <property type="molecule type" value="Genomic_DNA"/>
</dbReference>
<evidence type="ECO:0000256" key="3">
    <source>
        <dbReference type="PROSITE-ProRule" id="PRU01331"/>
    </source>
</evidence>
<dbReference type="Proteomes" id="UP000502504">
    <property type="component" value="Chromosome"/>
</dbReference>
<evidence type="ECO:0000256" key="4">
    <source>
        <dbReference type="RuleBase" id="RU000384"/>
    </source>
</evidence>
<evidence type="ECO:0000256" key="1">
    <source>
        <dbReference type="ARBA" id="ARBA00009897"/>
    </source>
</evidence>
<dbReference type="GO" id="GO:0004356">
    <property type="term" value="F:glutamine synthetase activity"/>
    <property type="evidence" value="ECO:0007669"/>
    <property type="project" value="InterPro"/>
</dbReference>
<evidence type="ECO:0000313" key="9">
    <source>
        <dbReference type="Proteomes" id="UP000502504"/>
    </source>
</evidence>
<dbReference type="RefSeq" id="WP_078637181.1">
    <property type="nucleotide sequence ID" value="NZ_CM007717.1"/>
</dbReference>
<sequence length="437" mass="46677">MERLAADGIDVVRVTYPDLIGTERARDVLLEELPRAVEHGLAFCRAVYHTTPQGDVVPVAGGLEAGLPDICVRPDLSTLTALPWEPGVATCLAEVTDPATGAPAPESPRDLLRSVLDRCHEHGLRPVVGPELEYFLCEPDPAGGWRRYGAVPGVVYTAGLRADPDNHLLRTLRQVRGLDIGVLSGNHEFDGGQFEINLLHSEALSAADRAFRFKAAIKELARREGRLATFMAKPFNDAGGSGFHLHLSGTDPDGRNVFADPAAPHGLSATARHAVAGVLAHAPALAALANPTVNSYKRFGPDTLAPWLVDWGLDNRSAMVRVPPERGAGARLELRLGDAGANPYLLTAGTVAAALLGVLAGEEPPAPLEGYGYDPSAAALLPTSLSAALDAFEADTALTGLLGKDFATAFLSYKRDEVERFQRHVTDWEFTEYGYHL</sequence>
<proteinExistence type="inferred from homology"/>
<dbReference type="PANTHER" id="PTHR43785:SF12">
    <property type="entry name" value="TYPE-1 GLUTAMINE SYNTHETASE 2"/>
    <property type="match status" value="1"/>
</dbReference>
<name>A0AAE6YG17_STRAT</name>
<evidence type="ECO:0000313" key="7">
    <source>
        <dbReference type="EMBL" id="QIT49218.1"/>
    </source>
</evidence>
<comment type="similarity">
    <text evidence="1 3 4">Belongs to the glutamine synthetase family.</text>
</comment>
<gene>
    <name evidence="6" type="ORF">AFM16_33885</name>
    <name evidence="7" type="ORF">HCX60_34460</name>
</gene>
<dbReference type="GO" id="GO:0006542">
    <property type="term" value="P:glutamine biosynthetic process"/>
    <property type="evidence" value="ECO:0007669"/>
    <property type="project" value="InterPro"/>
</dbReference>
<dbReference type="Pfam" id="PF00120">
    <property type="entry name" value="Gln-synt_C"/>
    <property type="match status" value="1"/>
</dbReference>
<evidence type="ECO:0000313" key="8">
    <source>
        <dbReference type="Proteomes" id="UP000190306"/>
    </source>
</evidence>
<dbReference type="PANTHER" id="PTHR43785">
    <property type="entry name" value="GAMMA-GLUTAMYLPUTRESCINE SYNTHETASE"/>
    <property type="match status" value="1"/>
</dbReference>
<dbReference type="SUPFAM" id="SSF54368">
    <property type="entry name" value="Glutamine synthetase, N-terminal domain"/>
    <property type="match status" value="1"/>
</dbReference>
<evidence type="ECO:0000313" key="6">
    <source>
        <dbReference type="EMBL" id="OOQ48379.1"/>
    </source>
</evidence>
<accession>A0AAE6YG17</accession>
<dbReference type="SUPFAM" id="SSF55931">
    <property type="entry name" value="Glutamine synthetase/guanido kinase"/>
    <property type="match status" value="1"/>
</dbReference>
<reference evidence="7 9" key="2">
    <citation type="submission" date="2020-03" db="EMBL/GenBank/DDBJ databases">
        <title>Is there a link between lipid content and antibiotic production in Streptomyces?</title>
        <authorList>
            <person name="David M."/>
            <person name="Lejeune C."/>
            <person name="Abreu S."/>
            <person name="Thibessard A."/>
            <person name="Leblond P."/>
            <person name="Chaminade P."/>
            <person name="Virolle M.-J."/>
        </authorList>
    </citation>
    <scope>NUCLEOTIDE SEQUENCE [LARGE SCALE GENOMIC DNA]</scope>
    <source>
        <strain evidence="7 9">DSM 41481</strain>
    </source>
</reference>
<dbReference type="InterPro" id="IPR008146">
    <property type="entry name" value="Gln_synth_cat_dom"/>
</dbReference>
<organism evidence="7 9">
    <name type="scientific">Streptomyces antibioticus</name>
    <dbReference type="NCBI Taxonomy" id="1890"/>
    <lineage>
        <taxon>Bacteria</taxon>
        <taxon>Bacillati</taxon>
        <taxon>Actinomycetota</taxon>
        <taxon>Actinomycetes</taxon>
        <taxon>Kitasatosporales</taxon>
        <taxon>Streptomycetaceae</taxon>
        <taxon>Streptomyces</taxon>
    </lineage>
</organism>
<dbReference type="InterPro" id="IPR036651">
    <property type="entry name" value="Gln_synt_N_sf"/>
</dbReference>
<evidence type="ECO:0000256" key="2">
    <source>
        <dbReference type="ARBA" id="ARBA00022598"/>
    </source>
</evidence>
<dbReference type="Gene3D" id="3.10.20.70">
    <property type="entry name" value="Glutamine synthetase, N-terminal domain"/>
    <property type="match status" value="1"/>
</dbReference>
<keyword evidence="2" id="KW-0436">Ligase</keyword>
<keyword evidence="8" id="KW-1185">Reference proteome</keyword>